<feature type="domain" description="VWFA" evidence="2">
    <location>
        <begin position="1163"/>
        <end position="1338"/>
    </location>
</feature>
<evidence type="ECO:0000313" key="4">
    <source>
        <dbReference type="Proteomes" id="UP001163046"/>
    </source>
</evidence>
<feature type="domain" description="VWFA" evidence="2">
    <location>
        <begin position="237"/>
        <end position="412"/>
    </location>
</feature>
<evidence type="ECO:0000313" key="3">
    <source>
        <dbReference type="EMBL" id="KAJ7393297.1"/>
    </source>
</evidence>
<dbReference type="SMART" id="SM00327">
    <property type="entry name" value="VWA"/>
    <property type="match status" value="5"/>
</dbReference>
<dbReference type="EMBL" id="MU825398">
    <property type="protein sequence ID" value="KAJ7393297.1"/>
    <property type="molecule type" value="Genomic_DNA"/>
</dbReference>
<dbReference type="Gene3D" id="3.40.50.410">
    <property type="entry name" value="von Willebrand factor, type A domain"/>
    <property type="match status" value="9"/>
</dbReference>
<name>A0A9X0DAE8_9CNID</name>
<feature type="domain" description="VWFA" evidence="2">
    <location>
        <begin position="1350"/>
        <end position="1486"/>
    </location>
</feature>
<feature type="domain" description="VWFA" evidence="2">
    <location>
        <begin position="525"/>
        <end position="710"/>
    </location>
</feature>
<dbReference type="CDD" id="cd01450">
    <property type="entry name" value="vWFA_subfamily_ECM"/>
    <property type="match status" value="3"/>
</dbReference>
<dbReference type="InterPro" id="IPR002035">
    <property type="entry name" value="VWF_A"/>
</dbReference>
<evidence type="ECO:0000259" key="2">
    <source>
        <dbReference type="PROSITE" id="PS50234"/>
    </source>
</evidence>
<evidence type="ECO:0000256" key="1">
    <source>
        <dbReference type="SAM" id="MobiDB-lite"/>
    </source>
</evidence>
<dbReference type="SUPFAM" id="SSF53300">
    <property type="entry name" value="vWA-like"/>
    <property type="match status" value="10"/>
</dbReference>
<dbReference type="CDD" id="cd00198">
    <property type="entry name" value="vWFA"/>
    <property type="match status" value="1"/>
</dbReference>
<accession>A0A9X0DAE8</accession>
<dbReference type="PROSITE" id="PS50234">
    <property type="entry name" value="VWFA"/>
    <property type="match status" value="7"/>
</dbReference>
<dbReference type="OrthoDB" id="5985007at2759"/>
<dbReference type="Pfam" id="PF00092">
    <property type="entry name" value="VWA"/>
    <property type="match status" value="8"/>
</dbReference>
<protein>
    <recommendedName>
        <fullName evidence="2">VWFA domain-containing protein</fullName>
    </recommendedName>
</protein>
<feature type="compositionally biased region" description="Basic and acidic residues" evidence="1">
    <location>
        <begin position="193"/>
        <end position="215"/>
    </location>
</feature>
<reference evidence="3" key="1">
    <citation type="submission" date="2023-01" db="EMBL/GenBank/DDBJ databases">
        <title>Genome assembly of the deep-sea coral Lophelia pertusa.</title>
        <authorList>
            <person name="Herrera S."/>
            <person name="Cordes E."/>
        </authorList>
    </citation>
    <scope>NUCLEOTIDE SEQUENCE</scope>
    <source>
        <strain evidence="3">USNM1676648</strain>
        <tissue evidence="3">Polyp</tissue>
    </source>
</reference>
<dbReference type="InterPro" id="IPR036465">
    <property type="entry name" value="vWFA_dom_sf"/>
</dbReference>
<dbReference type="PANTHER" id="PTHR22588">
    <property type="entry name" value="VWFA DOMAIN-CONTAINING PROTEIN"/>
    <property type="match status" value="1"/>
</dbReference>
<dbReference type="Proteomes" id="UP001163046">
    <property type="component" value="Unassembled WGS sequence"/>
</dbReference>
<feature type="region of interest" description="Disordered" evidence="1">
    <location>
        <begin position="193"/>
        <end position="218"/>
    </location>
</feature>
<organism evidence="3 4">
    <name type="scientific">Desmophyllum pertusum</name>
    <dbReference type="NCBI Taxonomy" id="174260"/>
    <lineage>
        <taxon>Eukaryota</taxon>
        <taxon>Metazoa</taxon>
        <taxon>Cnidaria</taxon>
        <taxon>Anthozoa</taxon>
        <taxon>Hexacorallia</taxon>
        <taxon>Scleractinia</taxon>
        <taxon>Caryophylliina</taxon>
        <taxon>Caryophylliidae</taxon>
        <taxon>Desmophyllum</taxon>
    </lineage>
</organism>
<dbReference type="PANTHER" id="PTHR22588:SF3">
    <property type="entry name" value="VWFA DOMAIN-CONTAINING PROTEIN"/>
    <property type="match status" value="1"/>
</dbReference>
<keyword evidence="4" id="KW-1185">Reference proteome</keyword>
<feature type="domain" description="VWFA" evidence="2">
    <location>
        <begin position="1030"/>
        <end position="1137"/>
    </location>
</feature>
<feature type="domain" description="VWFA" evidence="2">
    <location>
        <begin position="719"/>
        <end position="937"/>
    </location>
</feature>
<gene>
    <name evidence="3" type="ORF">OS493_006266</name>
</gene>
<sequence>MAVGLGAGADDSELTSIAMENAENILKIGSFDQLAGNVKKLTKELCQGIEPLNLVFAINANGQDAKDNFDRMTHTITSIIDSYGQRKINYGLIVYGSTAVSRIQLTERFSDDEQLKNYVKMVQQGRGGADLTAALENAKDLFSGEIPKRRNVLVIMTNSKATGDKAKMLPTANDLHEMGVKIITVAVGKESERSELRPLSPKKDNSLLEDPKESPKQLGNRIMNEAVKAMEYVPLVDLGFALSASASDASKNFDKMKSVIDSIVDQYSISRIRYGVVVYGDEAKTVIGFQQVFPKGADFKRYLSTVVPASGGSSLEKGLAEGQELFESGGARPNARKILVVFTDKKSTGDEQMAQAAAKKLKDQDIKVIAIGLGSESDLAELKDVATDGRHVIPAKKTDDSDELAGEVMTLVFRDVPTVDLAFALSATAADADTNFKLMKDTITSFADMYGMSKINYAVIAYGETPRRWVDFQNQPSDFEALKKMVDDVSRETGVVALDKGLEEAKKLFDSARPQAHEPPVPEIDLAFAISATASDADETFTRIKDTTKYIVNKYGTDKIHYGLLVFGTVPSRVRDFRREAFSKDEMIRLLESVPRSSTGPDLEKALEESLKLFKGPGARPTARKVLVVIMDKSSGAVESRINDSANSLFERYIKVIPVAVGGEADKKELELTTKDESNLIEAPKVFVPDKLGEAIMRKVLKDATIVQRFGKTGSIPDDLKLLVQGLPASQGRPAFDRVLDAAKNVFEGAGLRSNAMKVVVVITDDRSSSTDDEIRAAAKPLEDKGIHVIAVGIGSVPEFKQLEQTTQNKEDVITAPTGVDPALLGNRIMERAFQRSPVLDQALKSTKFLFEGDGVRENAKKVLVVFTDKSSGLDESVLRSAAAELENKEVEIIAVSIGDESDGSELAYITPHTGNIIDVPTDENPDKLSTEILNLIITDPPPVSTEVDVAFAVSANSVNYRQTLRLMKETISWIISKYGTEKLRYSIILFGTDASIELDFDGDISTPNKLIEFVQGLPRRSGAKFLPIDIAFALSATGLSANKTFKLMKDTVQRIVDKYGTGSLRYSFIVYSDSANLIVRFSDKYSSLDKLKAFIEALPAVTGGASLTQALAAGKQAFQDSGVRKDAIHVLVVITDKRFIPSTHWGYTCRLLNETQRPPPVDLAFALSATSVQSRSSFQLMKDVINKIIKDYGTRDIRYCFILYGSDASTKFSFTNDPVDPDNLQNFVKFMPVSNPPTSPHVALEEATQAFKGPGVRANATKVLVVMTDMNGDSAEEEIQSAAGPLKQMKVKVIAVAIGTSVDTNELVNVTGDNNNVITAPVDADKDSLAIVLMKKVFQPERAKVPEIDVVFALTATTGDADDTFQRMKDAVEIITDKYGMNTLRYSFIVYGALPRIIFDFKTNFPSRASLKYFIDQSQRATGRPDTKRVLDEALQVITDSSVRPSTKTILVLLTDGASHDNPEGVKRSIKILEEIGVPVLTFALINNPQTDLEVPKTVEPGNWLKRLWR</sequence>
<proteinExistence type="predicted"/>
<dbReference type="InterPro" id="IPR052229">
    <property type="entry name" value="Collagen-VI/PIF"/>
</dbReference>
<comment type="caution">
    <text evidence="3">The sequence shown here is derived from an EMBL/GenBank/DDBJ whole genome shotgun (WGS) entry which is preliminary data.</text>
</comment>
<feature type="domain" description="VWFA" evidence="2">
    <location>
        <begin position="53"/>
        <end position="226"/>
    </location>
</feature>